<evidence type="ECO:0000256" key="5">
    <source>
        <dbReference type="ARBA" id="ARBA00022989"/>
    </source>
</evidence>
<feature type="transmembrane region" description="Helical" evidence="7">
    <location>
        <begin position="216"/>
        <end position="237"/>
    </location>
</feature>
<gene>
    <name evidence="9" type="ORF">BJY26_001607</name>
</gene>
<accession>A0A7Z0D0F6</accession>
<evidence type="ECO:0000259" key="8">
    <source>
        <dbReference type="Pfam" id="PF00999"/>
    </source>
</evidence>
<protein>
    <submittedName>
        <fullName evidence="9">CPA2 family monovalent cation:H+ antiporter-2</fullName>
    </submittedName>
</protein>
<name>A0A7Z0D0F6_9MICO</name>
<feature type="domain" description="Cation/H+ exchanger transmembrane" evidence="8">
    <location>
        <begin position="20"/>
        <end position="370"/>
    </location>
</feature>
<dbReference type="RefSeq" id="WP_179427169.1">
    <property type="nucleotide sequence ID" value="NZ_JACBZP010000001.1"/>
</dbReference>
<organism evidence="9 10">
    <name type="scientific">Spelaeicoccus albus</name>
    <dbReference type="NCBI Taxonomy" id="1280376"/>
    <lineage>
        <taxon>Bacteria</taxon>
        <taxon>Bacillati</taxon>
        <taxon>Actinomycetota</taxon>
        <taxon>Actinomycetes</taxon>
        <taxon>Micrococcales</taxon>
        <taxon>Brevibacteriaceae</taxon>
        <taxon>Spelaeicoccus</taxon>
    </lineage>
</organism>
<dbReference type="AlphaFoldDB" id="A0A7Z0D0F6"/>
<evidence type="ECO:0000256" key="7">
    <source>
        <dbReference type="SAM" id="Phobius"/>
    </source>
</evidence>
<evidence type="ECO:0000256" key="6">
    <source>
        <dbReference type="ARBA" id="ARBA00023136"/>
    </source>
</evidence>
<feature type="transmembrane region" description="Helical" evidence="7">
    <location>
        <begin position="6"/>
        <end position="25"/>
    </location>
</feature>
<keyword evidence="3" id="KW-0813">Transport</keyword>
<dbReference type="InterPro" id="IPR038770">
    <property type="entry name" value="Na+/solute_symporter_sf"/>
</dbReference>
<dbReference type="InterPro" id="IPR006153">
    <property type="entry name" value="Cation/H_exchanger_TM"/>
</dbReference>
<reference evidence="9 10" key="1">
    <citation type="submission" date="2020-07" db="EMBL/GenBank/DDBJ databases">
        <title>Sequencing the genomes of 1000 actinobacteria strains.</title>
        <authorList>
            <person name="Klenk H.-P."/>
        </authorList>
    </citation>
    <scope>NUCLEOTIDE SEQUENCE [LARGE SCALE GENOMIC DNA]</scope>
    <source>
        <strain evidence="9 10">DSM 26341</strain>
    </source>
</reference>
<feature type="transmembrane region" description="Helical" evidence="7">
    <location>
        <begin position="116"/>
        <end position="137"/>
    </location>
</feature>
<dbReference type="GO" id="GO:0015297">
    <property type="term" value="F:antiporter activity"/>
    <property type="evidence" value="ECO:0007669"/>
    <property type="project" value="InterPro"/>
</dbReference>
<feature type="transmembrane region" description="Helical" evidence="7">
    <location>
        <begin position="89"/>
        <end position="110"/>
    </location>
</feature>
<feature type="transmembrane region" description="Helical" evidence="7">
    <location>
        <begin position="355"/>
        <end position="374"/>
    </location>
</feature>
<dbReference type="PANTHER" id="PTHR42751">
    <property type="entry name" value="SODIUM/HYDROGEN EXCHANGER FAMILY/TRKA DOMAIN PROTEIN"/>
    <property type="match status" value="1"/>
</dbReference>
<feature type="transmembrane region" description="Helical" evidence="7">
    <location>
        <begin position="149"/>
        <end position="178"/>
    </location>
</feature>
<dbReference type="GO" id="GO:0016020">
    <property type="term" value="C:membrane"/>
    <property type="evidence" value="ECO:0007669"/>
    <property type="project" value="UniProtKB-SubCell"/>
</dbReference>
<keyword evidence="4 7" id="KW-0812">Transmembrane</keyword>
<evidence type="ECO:0000256" key="2">
    <source>
        <dbReference type="ARBA" id="ARBA00005551"/>
    </source>
</evidence>
<dbReference type="Pfam" id="PF00999">
    <property type="entry name" value="Na_H_Exchanger"/>
    <property type="match status" value="1"/>
</dbReference>
<dbReference type="EMBL" id="JACBZP010000001">
    <property type="protein sequence ID" value="NYI67301.1"/>
    <property type="molecule type" value="Genomic_DNA"/>
</dbReference>
<evidence type="ECO:0000256" key="1">
    <source>
        <dbReference type="ARBA" id="ARBA00004141"/>
    </source>
</evidence>
<keyword evidence="6 7" id="KW-0472">Membrane</keyword>
<feature type="transmembrane region" description="Helical" evidence="7">
    <location>
        <begin position="56"/>
        <end position="77"/>
    </location>
</feature>
<feature type="transmembrane region" description="Helical" evidence="7">
    <location>
        <begin position="257"/>
        <end position="277"/>
    </location>
</feature>
<keyword evidence="5 7" id="KW-1133">Transmembrane helix</keyword>
<comment type="caution">
    <text evidence="9">The sequence shown here is derived from an EMBL/GenBank/DDBJ whole genome shotgun (WGS) entry which is preliminary data.</text>
</comment>
<evidence type="ECO:0000313" key="9">
    <source>
        <dbReference type="EMBL" id="NYI67301.1"/>
    </source>
</evidence>
<comment type="similarity">
    <text evidence="2">Belongs to the monovalent cation:proton antiporter 2 (CPA2) transporter (TC 2.A.37) family.</text>
</comment>
<comment type="subcellular location">
    <subcellularLocation>
        <location evidence="1">Membrane</location>
        <topology evidence="1">Multi-pass membrane protein</topology>
    </subcellularLocation>
</comment>
<dbReference type="PANTHER" id="PTHR42751:SF6">
    <property type="entry name" value="CONSERVED INTEGRAL MEMBRANE TRANSPORT PROTEIN-RELATED"/>
    <property type="match status" value="1"/>
</dbReference>
<feature type="transmembrane region" description="Helical" evidence="7">
    <location>
        <begin position="184"/>
        <end position="204"/>
    </location>
</feature>
<dbReference type="Proteomes" id="UP000539111">
    <property type="component" value="Unassembled WGS sequence"/>
</dbReference>
<sequence length="395" mass="40631">MGSPILILELGAIILGLGILGRLAALIQLSPIPLYLLAGLMFGVGGAAPLETSEEFISVGAEIGVILLLLLLGLEYSADELITNLRRNYPGGIVDFVVNAAPGAIVGIILGWPIPGILAMAGVTYATSSGIAAKLLTDLGRLGNRETPIVLSLLVFEDLTMAIYLPILTALLAGVGFLGGSLTVLIAVAAVSVALIVALKFGRAINKIIFTNSDELLLLGVFGIVLIIAGIAQQLQVSDAVGAFLVGIALSGKVAESARAVLTPLRDLFAAVFFVFFGLRTDPRDIPSVLLIALVLVLVTAATKIGVGAWSAGRAGIALPGRVRAGMMLVPRGEFNIVIAGLATTAGLNQIGPLAATYVMMMAVLGPLLARFAAPLFRAFGKIRDSVRGPAGSPD</sequence>
<keyword evidence="10" id="KW-1185">Reference proteome</keyword>
<feature type="transmembrane region" description="Helical" evidence="7">
    <location>
        <begin position="289"/>
        <end position="312"/>
    </location>
</feature>
<proteinExistence type="inferred from homology"/>
<dbReference type="GO" id="GO:1902600">
    <property type="term" value="P:proton transmembrane transport"/>
    <property type="evidence" value="ECO:0007669"/>
    <property type="project" value="InterPro"/>
</dbReference>
<evidence type="ECO:0000256" key="4">
    <source>
        <dbReference type="ARBA" id="ARBA00022692"/>
    </source>
</evidence>
<dbReference type="Gene3D" id="1.20.1530.20">
    <property type="match status" value="1"/>
</dbReference>
<evidence type="ECO:0000256" key="3">
    <source>
        <dbReference type="ARBA" id="ARBA00022448"/>
    </source>
</evidence>
<evidence type="ECO:0000313" key="10">
    <source>
        <dbReference type="Proteomes" id="UP000539111"/>
    </source>
</evidence>
<feature type="transmembrane region" description="Helical" evidence="7">
    <location>
        <begin position="32"/>
        <end position="50"/>
    </location>
</feature>